<name>A0A450Y0E9_9GAMM</name>
<dbReference type="EMBL" id="CAADFM010000316">
    <property type="protein sequence ID" value="VFK21779.1"/>
    <property type="molecule type" value="Genomic_DNA"/>
</dbReference>
<accession>A0A450Y0E9</accession>
<dbReference type="EMBL" id="CAADFP010000322">
    <property type="protein sequence ID" value="VFK35017.1"/>
    <property type="molecule type" value="Genomic_DNA"/>
</dbReference>
<protein>
    <submittedName>
        <fullName evidence="2">Uncharacterized protein</fullName>
    </submittedName>
</protein>
<gene>
    <name evidence="1" type="ORF">BECKLPF1236A_GA0070988_103165</name>
    <name evidence="2" type="ORF">BECKLPF1236C_GA0070990_103225</name>
</gene>
<reference evidence="2" key="1">
    <citation type="submission" date="2019-02" db="EMBL/GenBank/DDBJ databases">
        <authorList>
            <person name="Gruber-Vodicka R. H."/>
            <person name="Seah K. B. B."/>
        </authorList>
    </citation>
    <scope>NUCLEOTIDE SEQUENCE</scope>
    <source>
        <strain evidence="1">BECK_S312</strain>
        <strain evidence="2">BECK_S426</strain>
    </source>
</reference>
<dbReference type="AlphaFoldDB" id="A0A450Y0E9"/>
<evidence type="ECO:0000313" key="2">
    <source>
        <dbReference type="EMBL" id="VFK35017.1"/>
    </source>
</evidence>
<evidence type="ECO:0000313" key="1">
    <source>
        <dbReference type="EMBL" id="VFK21779.1"/>
    </source>
</evidence>
<organism evidence="2">
    <name type="scientific">Candidatus Kentrum sp. LPFa</name>
    <dbReference type="NCBI Taxonomy" id="2126335"/>
    <lineage>
        <taxon>Bacteria</taxon>
        <taxon>Pseudomonadati</taxon>
        <taxon>Pseudomonadota</taxon>
        <taxon>Gammaproteobacteria</taxon>
        <taxon>Candidatus Kentrum</taxon>
    </lineage>
</organism>
<sequence>MELYGEIDLHSNNNVKVMNSLTRYDSMVFACQYEYIKGRKPSDGDIEYFF</sequence>
<proteinExistence type="predicted"/>